<evidence type="ECO:0000313" key="3">
    <source>
        <dbReference type="Proteomes" id="UP000327493"/>
    </source>
</evidence>
<sequence length="66" mass="7602">KLPRQTEKDPTVGQNSAQRLSQLRKTSSLSSTLQRNCPSPLHSCLQMTDRTSTLQKFSLVYLYRYI</sequence>
<reference evidence="2 3" key="1">
    <citation type="submission" date="2019-08" db="EMBL/GenBank/DDBJ databases">
        <title>A chromosome-level genome assembly, high-density linkage maps, and genome scans reveal the genomic architecture of hybrid incompatibilities underlying speciation via character displacement in darters (Percidae: Etheostominae).</title>
        <authorList>
            <person name="Moran R.L."/>
            <person name="Catchen J.M."/>
            <person name="Fuller R.C."/>
        </authorList>
    </citation>
    <scope>NUCLEOTIDE SEQUENCE [LARGE SCALE GENOMIC DNA]</scope>
    <source>
        <strain evidence="2">EspeVRDwgs_2016</strain>
        <tissue evidence="2">Muscle</tissue>
    </source>
</reference>
<gene>
    <name evidence="2" type="ORF">FQN60_008763</name>
</gene>
<dbReference type="EMBL" id="VOFY01000020">
    <property type="protein sequence ID" value="KAA8582023.1"/>
    <property type="molecule type" value="Genomic_DNA"/>
</dbReference>
<comment type="caution">
    <text evidence="2">The sequence shown here is derived from an EMBL/GenBank/DDBJ whole genome shotgun (WGS) entry which is preliminary data.</text>
</comment>
<feature type="compositionally biased region" description="Basic and acidic residues" evidence="1">
    <location>
        <begin position="1"/>
        <end position="10"/>
    </location>
</feature>
<feature type="non-terminal residue" evidence="2">
    <location>
        <position position="1"/>
    </location>
</feature>
<accession>A0A5J5CMQ5</accession>
<evidence type="ECO:0000256" key="1">
    <source>
        <dbReference type="SAM" id="MobiDB-lite"/>
    </source>
</evidence>
<feature type="compositionally biased region" description="Polar residues" evidence="1">
    <location>
        <begin position="12"/>
        <end position="37"/>
    </location>
</feature>
<dbReference type="Proteomes" id="UP000327493">
    <property type="component" value="Chromosome 20"/>
</dbReference>
<evidence type="ECO:0000313" key="2">
    <source>
        <dbReference type="EMBL" id="KAA8582023.1"/>
    </source>
</evidence>
<organism evidence="2 3">
    <name type="scientific">Etheostoma spectabile</name>
    <name type="common">orangethroat darter</name>
    <dbReference type="NCBI Taxonomy" id="54343"/>
    <lineage>
        <taxon>Eukaryota</taxon>
        <taxon>Metazoa</taxon>
        <taxon>Chordata</taxon>
        <taxon>Craniata</taxon>
        <taxon>Vertebrata</taxon>
        <taxon>Euteleostomi</taxon>
        <taxon>Actinopterygii</taxon>
        <taxon>Neopterygii</taxon>
        <taxon>Teleostei</taxon>
        <taxon>Neoteleostei</taxon>
        <taxon>Acanthomorphata</taxon>
        <taxon>Eupercaria</taxon>
        <taxon>Perciformes</taxon>
        <taxon>Percoidei</taxon>
        <taxon>Percidae</taxon>
        <taxon>Etheostomatinae</taxon>
        <taxon>Etheostoma</taxon>
    </lineage>
</organism>
<proteinExistence type="predicted"/>
<feature type="region of interest" description="Disordered" evidence="1">
    <location>
        <begin position="1"/>
        <end position="37"/>
    </location>
</feature>
<protein>
    <submittedName>
        <fullName evidence="2">Uncharacterized protein</fullName>
    </submittedName>
</protein>
<dbReference type="AlphaFoldDB" id="A0A5J5CMQ5"/>
<keyword evidence="3" id="KW-1185">Reference proteome</keyword>
<name>A0A5J5CMQ5_9PERO</name>